<dbReference type="InterPro" id="IPR001647">
    <property type="entry name" value="HTH_TetR"/>
</dbReference>
<sequence length="204" mass="22591">MNVHSIMHAIVFDKRERILAATAKLIVRNGLQCSMAEIASTAGVATGSLYTYFKSKDDLVRGVYAQLTEAIVAALIVEHDAATSPEARLRRYIEDYIAFVWTDADRALLFEYLSNVPIVPAAEMLQIFAPVIAFTNKTIREAREAGVLRDFGTHDMGAFIGGGLRNTLKWMRARGEELSPERRRQLAAMCWSAIAAEPEAIGED</sequence>
<dbReference type="AlphaFoldDB" id="A0A2U3PTJ2"/>
<protein>
    <submittedName>
        <fullName evidence="4">TetR/AcrR family transcriptional regulator</fullName>
    </submittedName>
</protein>
<gene>
    <name evidence="5" type="ORF">BRAD3257_1330</name>
    <name evidence="4" type="ORF">JWS04_30185</name>
</gene>
<dbReference type="InterPro" id="IPR009057">
    <property type="entry name" value="Homeodomain-like_sf"/>
</dbReference>
<dbReference type="PANTHER" id="PTHR30055">
    <property type="entry name" value="HTH-TYPE TRANSCRIPTIONAL REGULATOR RUTR"/>
    <property type="match status" value="1"/>
</dbReference>
<dbReference type="KEGG" id="bvz:BRAD3257_1330"/>
<organism evidence="5 6">
    <name type="scientific">Bradyrhizobium vignae</name>
    <dbReference type="NCBI Taxonomy" id="1549949"/>
    <lineage>
        <taxon>Bacteria</taxon>
        <taxon>Pseudomonadati</taxon>
        <taxon>Pseudomonadota</taxon>
        <taxon>Alphaproteobacteria</taxon>
        <taxon>Hyphomicrobiales</taxon>
        <taxon>Nitrobacteraceae</taxon>
        <taxon>Bradyrhizobium</taxon>
    </lineage>
</organism>
<dbReference type="InterPro" id="IPR050109">
    <property type="entry name" value="HTH-type_TetR-like_transc_reg"/>
</dbReference>
<dbReference type="InterPro" id="IPR036271">
    <property type="entry name" value="Tet_transcr_reg_TetR-rel_C_sf"/>
</dbReference>
<evidence type="ECO:0000313" key="7">
    <source>
        <dbReference type="Proteomes" id="UP000669317"/>
    </source>
</evidence>
<dbReference type="SUPFAM" id="SSF46689">
    <property type="entry name" value="Homeodomain-like"/>
    <property type="match status" value="1"/>
</dbReference>
<dbReference type="PROSITE" id="PS50977">
    <property type="entry name" value="HTH_TETR_2"/>
    <property type="match status" value="1"/>
</dbReference>
<reference evidence="4 7" key="2">
    <citation type="submission" date="2021-03" db="EMBL/GenBank/DDBJ databases">
        <title>Genome Sequence of Bradyrhizobium vignae strain ISRA400.</title>
        <authorList>
            <person name="Tisa L.S."/>
            <person name="Svistoonoff S."/>
            <person name="Hocher V."/>
            <person name="Fall S."/>
            <person name="Zaiya A."/>
            <person name="Naing D."/>
            <person name="Niang N."/>
            <person name="Diouf A."/>
            <person name="Dasylva M.C."/>
            <person name="Toure O."/>
            <person name="Gueye M."/>
            <person name="Gully D."/>
            <person name="Tisseyre P."/>
            <person name="Simpson S."/>
            <person name="Morris K."/>
            <person name="Thomas W.K."/>
        </authorList>
    </citation>
    <scope>NUCLEOTIDE SEQUENCE [LARGE SCALE GENOMIC DNA]</scope>
    <source>
        <strain evidence="4 7">ISRA400</strain>
    </source>
</reference>
<dbReference type="Proteomes" id="UP000246085">
    <property type="component" value="Chromosome BRAD3257"/>
</dbReference>
<dbReference type="EMBL" id="JAGIKT010000079">
    <property type="protein sequence ID" value="MBP0115262.1"/>
    <property type="molecule type" value="Genomic_DNA"/>
</dbReference>
<keyword evidence="1 2" id="KW-0238">DNA-binding</keyword>
<dbReference type="Pfam" id="PF00440">
    <property type="entry name" value="TetR_N"/>
    <property type="match status" value="1"/>
</dbReference>
<dbReference type="GO" id="GO:0003677">
    <property type="term" value="F:DNA binding"/>
    <property type="evidence" value="ECO:0007669"/>
    <property type="project" value="UniProtKB-UniRule"/>
</dbReference>
<accession>A0A2U3PTJ2</accession>
<evidence type="ECO:0000256" key="1">
    <source>
        <dbReference type="ARBA" id="ARBA00023125"/>
    </source>
</evidence>
<proteinExistence type="predicted"/>
<name>A0A2U3PTJ2_9BRAD</name>
<evidence type="ECO:0000259" key="3">
    <source>
        <dbReference type="PROSITE" id="PS50977"/>
    </source>
</evidence>
<dbReference type="SUPFAM" id="SSF48498">
    <property type="entry name" value="Tetracyclin repressor-like, C-terminal domain"/>
    <property type="match status" value="1"/>
</dbReference>
<evidence type="ECO:0000313" key="4">
    <source>
        <dbReference type="EMBL" id="MBP0115262.1"/>
    </source>
</evidence>
<dbReference type="PRINTS" id="PR00455">
    <property type="entry name" value="HTHTETR"/>
</dbReference>
<dbReference type="PROSITE" id="PS01081">
    <property type="entry name" value="HTH_TETR_1"/>
    <property type="match status" value="1"/>
</dbReference>
<reference evidence="5 6" key="1">
    <citation type="submission" date="2018-03" db="EMBL/GenBank/DDBJ databases">
        <authorList>
            <person name="Gully D."/>
        </authorList>
    </citation>
    <scope>NUCLEOTIDE SEQUENCE [LARGE SCALE GENOMIC DNA]</scope>
    <source>
        <strain evidence="5">ORS3257</strain>
    </source>
</reference>
<dbReference type="EMBL" id="LS398110">
    <property type="protein sequence ID" value="SPP92462.1"/>
    <property type="molecule type" value="Genomic_DNA"/>
</dbReference>
<evidence type="ECO:0000313" key="5">
    <source>
        <dbReference type="EMBL" id="SPP92462.1"/>
    </source>
</evidence>
<dbReference type="InterPro" id="IPR023772">
    <property type="entry name" value="DNA-bd_HTH_TetR-type_CS"/>
</dbReference>
<evidence type="ECO:0000313" key="6">
    <source>
        <dbReference type="Proteomes" id="UP000246085"/>
    </source>
</evidence>
<feature type="DNA-binding region" description="H-T-H motif" evidence="2">
    <location>
        <begin position="34"/>
        <end position="53"/>
    </location>
</feature>
<dbReference type="RefSeq" id="WP_160118752.1">
    <property type="nucleotide sequence ID" value="NZ_JAGIKT010000079.1"/>
</dbReference>
<dbReference type="Gene3D" id="1.10.357.10">
    <property type="entry name" value="Tetracycline Repressor, domain 2"/>
    <property type="match status" value="1"/>
</dbReference>
<feature type="domain" description="HTH tetR-type" evidence="3">
    <location>
        <begin position="12"/>
        <end position="71"/>
    </location>
</feature>
<dbReference type="Proteomes" id="UP000669317">
    <property type="component" value="Unassembled WGS sequence"/>
</dbReference>
<keyword evidence="7" id="KW-1185">Reference proteome</keyword>
<evidence type="ECO:0000256" key="2">
    <source>
        <dbReference type="PROSITE-ProRule" id="PRU00335"/>
    </source>
</evidence>